<feature type="region of interest" description="Disordered" evidence="8">
    <location>
        <begin position="444"/>
        <end position="474"/>
    </location>
</feature>
<evidence type="ECO:0000259" key="10">
    <source>
        <dbReference type="PROSITE" id="PS51698"/>
    </source>
</evidence>
<dbReference type="PROSITE" id="PS51698">
    <property type="entry name" value="U_BOX"/>
    <property type="match status" value="1"/>
</dbReference>
<evidence type="ECO:0000256" key="1">
    <source>
        <dbReference type="ARBA" id="ARBA00000900"/>
    </source>
</evidence>
<dbReference type="InterPro" id="IPR002130">
    <property type="entry name" value="Cyclophilin-type_PPIase_dom"/>
</dbReference>
<organism evidence="11 12">
    <name type="scientific">Saccoglossus kowalevskii</name>
    <name type="common">Acorn worm</name>
    <dbReference type="NCBI Taxonomy" id="10224"/>
    <lineage>
        <taxon>Eukaryota</taxon>
        <taxon>Metazoa</taxon>
        <taxon>Hemichordata</taxon>
        <taxon>Enteropneusta</taxon>
        <taxon>Harrimaniidae</taxon>
        <taxon>Saccoglossus</taxon>
    </lineage>
</organism>
<dbReference type="InterPro" id="IPR020892">
    <property type="entry name" value="Cyclophilin-type_PPIase_CS"/>
</dbReference>
<dbReference type="CDD" id="cd16663">
    <property type="entry name" value="RING-Ubox_PPIL2"/>
    <property type="match status" value="1"/>
</dbReference>
<evidence type="ECO:0000256" key="3">
    <source>
        <dbReference type="ARBA" id="ARBA00007930"/>
    </source>
</evidence>
<dbReference type="PANTHER" id="PTHR45625:SF1">
    <property type="entry name" value="RING-TYPE E3 UBIQUITIN-PROTEIN LIGASE PPIL2"/>
    <property type="match status" value="1"/>
</dbReference>
<evidence type="ECO:0000256" key="4">
    <source>
        <dbReference type="ARBA" id="ARBA00012483"/>
    </source>
</evidence>
<evidence type="ECO:0000313" key="11">
    <source>
        <dbReference type="Proteomes" id="UP000694865"/>
    </source>
</evidence>
<dbReference type="InterPro" id="IPR003613">
    <property type="entry name" value="Ubox_domain"/>
</dbReference>
<gene>
    <name evidence="12" type="primary">LOC100378182</name>
</gene>
<dbReference type="Proteomes" id="UP000694865">
    <property type="component" value="Unplaced"/>
</dbReference>
<dbReference type="EC" id="2.3.2.27" evidence="4"/>
<keyword evidence="7" id="KW-0539">Nucleus</keyword>
<keyword evidence="5" id="KW-0808">Transferase</keyword>
<dbReference type="PROSITE" id="PS00170">
    <property type="entry name" value="CSA_PPIASE_1"/>
    <property type="match status" value="1"/>
</dbReference>
<feature type="compositionally biased region" description="Basic and acidic residues" evidence="8">
    <location>
        <begin position="444"/>
        <end position="457"/>
    </location>
</feature>
<dbReference type="Gene3D" id="2.40.100.10">
    <property type="entry name" value="Cyclophilin-like"/>
    <property type="match status" value="1"/>
</dbReference>
<dbReference type="InterPro" id="IPR029000">
    <property type="entry name" value="Cyclophilin-like_dom_sf"/>
</dbReference>
<dbReference type="PANTHER" id="PTHR45625">
    <property type="entry name" value="PEPTIDYL-PROLYL CIS-TRANS ISOMERASE-RELATED"/>
    <property type="match status" value="1"/>
</dbReference>
<dbReference type="RefSeq" id="XP_002738487.2">
    <property type="nucleotide sequence ID" value="XM_002738441.2"/>
</dbReference>
<evidence type="ECO:0000256" key="7">
    <source>
        <dbReference type="ARBA" id="ARBA00023242"/>
    </source>
</evidence>
<accession>A0ABM0GVW7</accession>
<name>A0ABM0GVW7_SACKO</name>
<dbReference type="PROSITE" id="PS50072">
    <property type="entry name" value="CSA_PPIASE_2"/>
    <property type="match status" value="1"/>
</dbReference>
<proteinExistence type="inferred from homology"/>
<dbReference type="GeneID" id="100378182"/>
<sequence length="520" mass="58734">MGKRQHQKDKMYITYTEWTTQYGGKKAGSDIGEKAAFRRLPFDHCSLSLQPFEHPYCTPDGTIYDLTNIMPYIKKFGTNPITGEPMEAKTLIRLYFHKNAEGKYHCPTTYKVFTKNSHIVAIKPTGNVYAYDAVETLNIKTKNLRDLLTDEAFTRKDIITLQDPNNLDKFNIATFHHVKNSLKANDEEEKKAREDPSYYLKATTSVTTDILNELYREYKPKDDKKEEVKKADNINAAHYSTGAVAAGFTSTTMTPQTEHEAALIDEDIVRYQRIKKKGYVRIITNKGQLNLELHCDMVPKTCENFMLLSSRGYYNDTVFHRSIRNFMIQGGDPTGTGKGGESAWGKPFKDEFKPNLTHSGRGILSMANSGTNTNKSQFFLTFRSCRHLDNKHTVFGRIVGGLETLSAMEAIETDRKDRPKEEIKIDTISVFVNPFDEVNAELKKEREKDKRTQEAARNKPSSTVSVAPKSDVPPTVYRAGVGKYISAATASASKKSTEEESTKSQSKKKSKGGFGDFSSW</sequence>
<evidence type="ECO:0000256" key="8">
    <source>
        <dbReference type="SAM" id="MobiDB-lite"/>
    </source>
</evidence>
<dbReference type="SMART" id="SM00504">
    <property type="entry name" value="Ubox"/>
    <property type="match status" value="1"/>
</dbReference>
<dbReference type="Pfam" id="PF00160">
    <property type="entry name" value="Pro_isomerase"/>
    <property type="match status" value="1"/>
</dbReference>
<dbReference type="Gene3D" id="3.30.40.10">
    <property type="entry name" value="Zinc/RING finger domain, C3HC4 (zinc finger)"/>
    <property type="match status" value="1"/>
</dbReference>
<dbReference type="CDD" id="cd01923">
    <property type="entry name" value="cyclophilin_RING"/>
    <property type="match status" value="1"/>
</dbReference>
<dbReference type="InterPro" id="IPR013083">
    <property type="entry name" value="Znf_RING/FYVE/PHD"/>
</dbReference>
<dbReference type="InterPro" id="IPR044666">
    <property type="entry name" value="Cyclophilin_A-like"/>
</dbReference>
<keyword evidence="6" id="KW-0833">Ubl conjugation pathway</keyword>
<dbReference type="PRINTS" id="PR00153">
    <property type="entry name" value="CSAPPISMRASE"/>
</dbReference>
<reference evidence="12" key="1">
    <citation type="submission" date="2025-08" db="UniProtKB">
        <authorList>
            <consortium name="RefSeq"/>
        </authorList>
    </citation>
    <scope>IDENTIFICATION</scope>
    <source>
        <tissue evidence="12">Testes</tissue>
    </source>
</reference>
<comment type="subcellular location">
    <subcellularLocation>
        <location evidence="2">Nucleus</location>
    </subcellularLocation>
</comment>
<comment type="similarity">
    <text evidence="3">Belongs to the cyclophilin-type PPIase family. PPIL2 subfamily.</text>
</comment>
<comment type="catalytic activity">
    <reaction evidence="1">
        <text>S-ubiquitinyl-[E2 ubiquitin-conjugating enzyme]-L-cysteine + [acceptor protein]-L-lysine = [E2 ubiquitin-conjugating enzyme]-L-cysteine + N(6)-ubiquitinyl-[acceptor protein]-L-lysine.</text>
        <dbReference type="EC" id="2.3.2.27"/>
    </reaction>
</comment>
<feature type="region of interest" description="Disordered" evidence="8">
    <location>
        <begin position="488"/>
        <end position="520"/>
    </location>
</feature>
<evidence type="ECO:0000256" key="2">
    <source>
        <dbReference type="ARBA" id="ARBA00004123"/>
    </source>
</evidence>
<evidence type="ECO:0000313" key="12">
    <source>
        <dbReference type="RefSeq" id="XP_002738487.2"/>
    </source>
</evidence>
<dbReference type="SUPFAM" id="SSF50891">
    <property type="entry name" value="Cyclophilin-like"/>
    <property type="match status" value="1"/>
</dbReference>
<evidence type="ECO:0000259" key="9">
    <source>
        <dbReference type="PROSITE" id="PS50072"/>
    </source>
</evidence>
<dbReference type="InterPro" id="IPR026951">
    <property type="entry name" value="PPIL2_U-box_dom"/>
</dbReference>
<evidence type="ECO:0000256" key="6">
    <source>
        <dbReference type="ARBA" id="ARBA00022786"/>
    </source>
</evidence>
<feature type="domain" description="PPIase cyclophilin-type" evidence="9">
    <location>
        <begin position="287"/>
        <end position="430"/>
    </location>
</feature>
<evidence type="ECO:0000256" key="5">
    <source>
        <dbReference type="ARBA" id="ARBA00022679"/>
    </source>
</evidence>
<feature type="domain" description="U-box" evidence="10">
    <location>
        <begin position="38"/>
        <end position="111"/>
    </location>
</feature>
<dbReference type="SUPFAM" id="SSF57850">
    <property type="entry name" value="RING/U-box"/>
    <property type="match status" value="1"/>
</dbReference>
<keyword evidence="11" id="KW-1185">Reference proteome</keyword>
<protein>
    <recommendedName>
        <fullName evidence="4">RING-type E3 ubiquitin transferase</fullName>
        <ecNumber evidence="4">2.3.2.27</ecNumber>
    </recommendedName>
</protein>